<dbReference type="CDD" id="cd06170">
    <property type="entry name" value="LuxR_C_like"/>
    <property type="match status" value="1"/>
</dbReference>
<keyword evidence="2" id="KW-0067">ATP-binding</keyword>
<dbReference type="InterPro" id="IPR041664">
    <property type="entry name" value="AAA_16"/>
</dbReference>
<dbReference type="InterPro" id="IPR003593">
    <property type="entry name" value="AAA+_ATPase"/>
</dbReference>
<dbReference type="InterPro" id="IPR027417">
    <property type="entry name" value="P-loop_NTPase"/>
</dbReference>
<dbReference type="PANTHER" id="PTHR16305">
    <property type="entry name" value="TESTICULAR SOLUBLE ADENYLYL CYCLASE"/>
    <property type="match status" value="1"/>
</dbReference>
<keyword evidence="1" id="KW-0547">Nucleotide-binding</keyword>
<dbReference type="GO" id="GO:0006355">
    <property type="term" value="P:regulation of DNA-templated transcription"/>
    <property type="evidence" value="ECO:0007669"/>
    <property type="project" value="InterPro"/>
</dbReference>
<dbReference type="GO" id="GO:0005524">
    <property type="term" value="F:ATP binding"/>
    <property type="evidence" value="ECO:0007669"/>
    <property type="project" value="UniProtKB-KW"/>
</dbReference>
<feature type="domain" description="HTH luxR-type" evidence="3">
    <location>
        <begin position="840"/>
        <end position="905"/>
    </location>
</feature>
<dbReference type="RefSeq" id="WP_181580219.1">
    <property type="nucleotide sequence ID" value="NZ_CP059399.1"/>
</dbReference>
<dbReference type="Pfam" id="PF00196">
    <property type="entry name" value="GerE"/>
    <property type="match status" value="1"/>
</dbReference>
<keyword evidence="5" id="KW-1185">Reference proteome</keyword>
<dbReference type="KEGG" id="nhu:H0264_27365"/>
<dbReference type="InterPro" id="IPR000792">
    <property type="entry name" value="Tscrpt_reg_LuxR_C"/>
</dbReference>
<dbReference type="AlphaFoldDB" id="A0A7D6V8M4"/>
<dbReference type="EMBL" id="CP059399">
    <property type="protein sequence ID" value="QLY29013.1"/>
    <property type="molecule type" value="Genomic_DNA"/>
</dbReference>
<dbReference type="SUPFAM" id="SSF46894">
    <property type="entry name" value="C-terminal effector domain of the bipartite response regulators"/>
    <property type="match status" value="1"/>
</dbReference>
<evidence type="ECO:0000313" key="5">
    <source>
        <dbReference type="Proteomes" id="UP000515512"/>
    </source>
</evidence>
<gene>
    <name evidence="4" type="ORF">H0264_27365</name>
</gene>
<dbReference type="PROSITE" id="PS00622">
    <property type="entry name" value="HTH_LUXR_1"/>
    <property type="match status" value="1"/>
</dbReference>
<dbReference type="GO" id="GO:0004016">
    <property type="term" value="F:adenylate cyclase activity"/>
    <property type="evidence" value="ECO:0007669"/>
    <property type="project" value="TreeGrafter"/>
</dbReference>
<dbReference type="GO" id="GO:0003677">
    <property type="term" value="F:DNA binding"/>
    <property type="evidence" value="ECO:0007669"/>
    <property type="project" value="InterPro"/>
</dbReference>
<dbReference type="InterPro" id="IPR016032">
    <property type="entry name" value="Sig_transdc_resp-reg_C-effctor"/>
</dbReference>
<reference evidence="4 5" key="1">
    <citation type="submission" date="2020-07" db="EMBL/GenBank/DDBJ databases">
        <authorList>
            <person name="Zhuang K."/>
            <person name="Ran Y."/>
        </authorList>
    </citation>
    <scope>NUCLEOTIDE SEQUENCE [LARGE SCALE GENOMIC DNA]</scope>
    <source>
        <strain evidence="4 5">WCH-YHL-001</strain>
    </source>
</reference>
<dbReference type="Gene3D" id="1.10.10.10">
    <property type="entry name" value="Winged helix-like DNA-binding domain superfamily/Winged helix DNA-binding domain"/>
    <property type="match status" value="1"/>
</dbReference>
<dbReference type="InterPro" id="IPR036388">
    <property type="entry name" value="WH-like_DNA-bd_sf"/>
</dbReference>
<accession>A0A7D6V8M4</accession>
<evidence type="ECO:0000313" key="4">
    <source>
        <dbReference type="EMBL" id="QLY29013.1"/>
    </source>
</evidence>
<dbReference type="Proteomes" id="UP000515512">
    <property type="component" value="Chromosome"/>
</dbReference>
<evidence type="ECO:0000256" key="2">
    <source>
        <dbReference type="ARBA" id="ARBA00022840"/>
    </source>
</evidence>
<dbReference type="PANTHER" id="PTHR16305:SF35">
    <property type="entry name" value="TRANSCRIPTIONAL ACTIVATOR DOMAIN"/>
    <property type="match status" value="1"/>
</dbReference>
<organism evidence="4 5">
    <name type="scientific">Nocardia huaxiensis</name>
    <dbReference type="NCBI Taxonomy" id="2755382"/>
    <lineage>
        <taxon>Bacteria</taxon>
        <taxon>Bacillati</taxon>
        <taxon>Actinomycetota</taxon>
        <taxon>Actinomycetes</taxon>
        <taxon>Mycobacteriales</taxon>
        <taxon>Nocardiaceae</taxon>
        <taxon>Nocardia</taxon>
    </lineage>
</organism>
<dbReference type="PROSITE" id="PS50043">
    <property type="entry name" value="HTH_LUXR_2"/>
    <property type="match status" value="1"/>
</dbReference>
<proteinExistence type="predicted"/>
<protein>
    <submittedName>
        <fullName evidence="4">Helix-turn-helix domain-containing protein</fullName>
    </submittedName>
</protein>
<dbReference type="Gene3D" id="3.40.50.300">
    <property type="entry name" value="P-loop containing nucleotide triphosphate hydrolases"/>
    <property type="match status" value="1"/>
</dbReference>
<dbReference type="PRINTS" id="PR00038">
    <property type="entry name" value="HTHLUXR"/>
</dbReference>
<name>A0A7D6V8M4_9NOCA</name>
<dbReference type="SUPFAM" id="SSF52540">
    <property type="entry name" value="P-loop containing nucleoside triphosphate hydrolases"/>
    <property type="match status" value="1"/>
</dbReference>
<evidence type="ECO:0000259" key="3">
    <source>
        <dbReference type="PROSITE" id="PS50043"/>
    </source>
</evidence>
<dbReference type="Pfam" id="PF13191">
    <property type="entry name" value="AAA_16"/>
    <property type="match status" value="1"/>
</dbReference>
<sequence length="912" mass="96894">MLFGREAEIEVISSFVVDGCGGETALVLSGEPGVGKTALLDAAAEIAAARGVRVLRAAALEFEAELSFGALNQLLQPLSGHIEVLEAAHREALRVVMGSETGAMPTQLVAGAATLALLRAAAQAGALLLIVDDVQWLDLASSMAVIYALRRLGPADVRLLAATRTEAGDAFTRSGFRLHEVAPLDAGSAEKLLSAAFPALSTAVRGRLRSDARGNPLALLELPAALRTLHGTAQLPGVLPLTRRLQGMFADRLDALPAATRRTLLFVVLAGAENSTTIEECVRTPEGRDALLPAERAGLIRPNPRTGRLEFRHPLLRSAVVESSTSEERRGAHRILADAFAASPQRRAWHLGQAATGPDEDVAAQLETLSQLMVRDGDAGRAAAAMLRAAELSPADGDRARRTARAAYLGSLLTGDLADSGRLLRAAPNPALGGRSLPVALAASFQLLNSEGDVTTASRLLLAGLHAAAEEESRDQDTVIEALHTLLSIGFYSGPDGPWTEIDAALERVVVEPEDTLALLRGPFVDPVHSGPKALADLDSALDGLRLSADPVHIVRVATAGTYVDRVGRAREPLRRVIDDGQDGGAVARSIDALFLLAIDDFFCGAWDHLLEITDEGLRLCAELGYVVSSGTGKFLRGLVAAARGDGAAADGLSEEVLMFAAPRRLLVLAHYASHIRCLHALGTSTFGDAYRHAALINPPGDFLPHNPHALWLVLDLTEAAARSGRFEDARAHARGAKAAALEELSPRLAMLVAAAQAVAHPDKAREHFEEALAVPGTERYLFDRARIELLYGEQLRRDRATTEARTHLSTAATLFAELGAEPWVRRTQSELRATGENSPSPGPAALTAREQAVAELAATGLTNKQIGEQLYLSDRTVSTHLYRIFHKLGVTRRSALRDALERHPGSDPAAH</sequence>
<evidence type="ECO:0000256" key="1">
    <source>
        <dbReference type="ARBA" id="ARBA00022741"/>
    </source>
</evidence>
<dbReference type="SMART" id="SM00421">
    <property type="entry name" value="HTH_LUXR"/>
    <property type="match status" value="1"/>
</dbReference>
<dbReference type="SMART" id="SM00382">
    <property type="entry name" value="AAA"/>
    <property type="match status" value="1"/>
</dbReference>
<dbReference type="GO" id="GO:0005737">
    <property type="term" value="C:cytoplasm"/>
    <property type="evidence" value="ECO:0007669"/>
    <property type="project" value="TreeGrafter"/>
</dbReference>